<gene>
    <name evidence="3" type="ORF">BGC07_03165</name>
</gene>
<protein>
    <recommendedName>
        <fullName evidence="2">Response regulatory domain-containing protein</fullName>
    </recommendedName>
</protein>
<dbReference type="PANTHER" id="PTHR45526:SF1">
    <property type="entry name" value="TRANSCRIPTIONAL REGULATORY PROTEIN DCUR-RELATED"/>
    <property type="match status" value="1"/>
</dbReference>
<evidence type="ECO:0000313" key="3">
    <source>
        <dbReference type="EMBL" id="ODN42128.1"/>
    </source>
</evidence>
<keyword evidence="4" id="KW-1185">Reference proteome</keyword>
<dbReference type="PANTHER" id="PTHR45526">
    <property type="entry name" value="TRANSCRIPTIONAL REGULATORY PROTEIN DPIA"/>
    <property type="match status" value="1"/>
</dbReference>
<name>A0ABX3A3B2_9GAMM</name>
<dbReference type="Proteomes" id="UP000094329">
    <property type="component" value="Unassembled WGS sequence"/>
</dbReference>
<keyword evidence="1" id="KW-0597">Phosphoprotein</keyword>
<accession>A0ABX3A3B2</accession>
<dbReference type="InterPro" id="IPR011006">
    <property type="entry name" value="CheY-like_superfamily"/>
</dbReference>
<organism evidence="3 4">
    <name type="scientific">Piscirickettsia litoralis</name>
    <dbReference type="NCBI Taxonomy" id="1891921"/>
    <lineage>
        <taxon>Bacteria</taxon>
        <taxon>Pseudomonadati</taxon>
        <taxon>Pseudomonadota</taxon>
        <taxon>Gammaproteobacteria</taxon>
        <taxon>Thiotrichales</taxon>
        <taxon>Piscirickettsiaceae</taxon>
        <taxon>Piscirickettsia</taxon>
    </lineage>
</organism>
<dbReference type="RefSeq" id="WP_069311927.1">
    <property type="nucleotide sequence ID" value="NZ_MDTU01000001.1"/>
</dbReference>
<dbReference type="InterPro" id="IPR051271">
    <property type="entry name" value="2C-system_Tx_regulators"/>
</dbReference>
<evidence type="ECO:0000256" key="1">
    <source>
        <dbReference type="PROSITE-ProRule" id="PRU00169"/>
    </source>
</evidence>
<dbReference type="Pfam" id="PF00072">
    <property type="entry name" value="Response_reg"/>
    <property type="match status" value="1"/>
</dbReference>
<reference evidence="3 4" key="1">
    <citation type="submission" date="2016-08" db="EMBL/GenBank/DDBJ databases">
        <title>Draft genome sequence of Candidatus Piscirickettsia litoralis, from seawater.</title>
        <authorList>
            <person name="Wan X."/>
            <person name="Lee A.J."/>
            <person name="Hou S."/>
            <person name="Donachie S.P."/>
        </authorList>
    </citation>
    <scope>NUCLEOTIDE SEQUENCE [LARGE SCALE GENOMIC DNA]</scope>
    <source>
        <strain evidence="3 4">Y2</strain>
    </source>
</reference>
<dbReference type="PROSITE" id="PS50110">
    <property type="entry name" value="RESPONSE_REGULATORY"/>
    <property type="match status" value="1"/>
</dbReference>
<proteinExistence type="predicted"/>
<comment type="caution">
    <text evidence="3">The sequence shown here is derived from an EMBL/GenBank/DDBJ whole genome shotgun (WGS) entry which is preliminary data.</text>
</comment>
<dbReference type="EMBL" id="MDTU01000001">
    <property type="protein sequence ID" value="ODN42128.1"/>
    <property type="molecule type" value="Genomic_DNA"/>
</dbReference>
<dbReference type="Gene3D" id="3.40.50.2300">
    <property type="match status" value="1"/>
</dbReference>
<dbReference type="SUPFAM" id="SSF52172">
    <property type="entry name" value="CheY-like"/>
    <property type="match status" value="1"/>
</dbReference>
<feature type="modified residue" description="4-aspartylphosphate" evidence="1">
    <location>
        <position position="54"/>
    </location>
</feature>
<dbReference type="SMART" id="SM00448">
    <property type="entry name" value="REC"/>
    <property type="match status" value="1"/>
</dbReference>
<evidence type="ECO:0000313" key="4">
    <source>
        <dbReference type="Proteomes" id="UP000094329"/>
    </source>
</evidence>
<feature type="domain" description="Response regulatory" evidence="2">
    <location>
        <begin position="2"/>
        <end position="119"/>
    </location>
</feature>
<sequence>MKILLVEDSHATASLEIEAVRHIFTHTVDIIRALDGQAAIERFEQHEINLVLLDWHLPKIEGIDVLKEIRKTNTTVPIIMITCETALESINAAMKAGVTDYVIKPFNIKTLTEKIRKNFTWQEM</sequence>
<dbReference type="InterPro" id="IPR001789">
    <property type="entry name" value="Sig_transdc_resp-reg_receiver"/>
</dbReference>
<evidence type="ECO:0000259" key="2">
    <source>
        <dbReference type="PROSITE" id="PS50110"/>
    </source>
</evidence>